<keyword evidence="2" id="KW-1185">Reference proteome</keyword>
<gene>
    <name evidence="1" type="ORF">GCM10025868_28180</name>
</gene>
<proteinExistence type="predicted"/>
<reference evidence="2" key="1">
    <citation type="journal article" date="2019" name="Int. J. Syst. Evol. Microbiol.">
        <title>The Global Catalogue of Microorganisms (GCM) 10K type strain sequencing project: providing services to taxonomists for standard genome sequencing and annotation.</title>
        <authorList>
            <consortium name="The Broad Institute Genomics Platform"/>
            <consortium name="The Broad Institute Genome Sequencing Center for Infectious Disease"/>
            <person name="Wu L."/>
            <person name="Ma J."/>
        </authorList>
    </citation>
    <scope>NUCLEOTIDE SEQUENCE [LARGE SCALE GENOMIC DNA]</scope>
    <source>
        <strain evidence="2">NBRC 108730</strain>
    </source>
</reference>
<protein>
    <recommendedName>
        <fullName evidence="3">OmpR/PhoB-type domain-containing protein</fullName>
    </recommendedName>
</protein>
<organism evidence="1 2">
    <name type="scientific">Angustibacter aerolatus</name>
    <dbReference type="NCBI Taxonomy" id="1162965"/>
    <lineage>
        <taxon>Bacteria</taxon>
        <taxon>Bacillati</taxon>
        <taxon>Actinomycetota</taxon>
        <taxon>Actinomycetes</taxon>
        <taxon>Kineosporiales</taxon>
        <taxon>Kineosporiaceae</taxon>
    </lineage>
</organism>
<dbReference type="Proteomes" id="UP001157017">
    <property type="component" value="Unassembled WGS sequence"/>
</dbReference>
<dbReference type="EMBL" id="BSUZ01000001">
    <property type="protein sequence ID" value="GMA87568.1"/>
    <property type="molecule type" value="Genomic_DNA"/>
</dbReference>
<evidence type="ECO:0008006" key="3">
    <source>
        <dbReference type="Google" id="ProtNLM"/>
    </source>
</evidence>
<evidence type="ECO:0000313" key="2">
    <source>
        <dbReference type="Proteomes" id="UP001157017"/>
    </source>
</evidence>
<evidence type="ECO:0000313" key="1">
    <source>
        <dbReference type="EMBL" id="GMA87568.1"/>
    </source>
</evidence>
<sequence>MRGRSLDLTYKEFEPAEVPRAAPRPGLHPRPACCRRSGATTTTAAPAPSTSTCGGCALLGAEFEQQIGTVRNVGYRFVAPGREGVGARESQRTS</sequence>
<comment type="caution">
    <text evidence="1">The sequence shown here is derived from an EMBL/GenBank/DDBJ whole genome shotgun (WGS) entry which is preliminary data.</text>
</comment>
<name>A0ABQ6JH93_9ACTN</name>
<accession>A0ABQ6JH93</accession>